<feature type="transmembrane region" description="Helical" evidence="7">
    <location>
        <begin position="265"/>
        <end position="283"/>
    </location>
</feature>
<dbReference type="EMBL" id="QGTJ01000007">
    <property type="protein sequence ID" value="PWV60680.1"/>
    <property type="molecule type" value="Genomic_DNA"/>
</dbReference>
<name>A0A317MV16_9GAMM</name>
<sequence length="403" mass="43241">MLKFAFRNLSRHKGRTALTLAAIAFGVVSLVLSAGFVDDIFVQLRENTVQSGLGHAQIAKEGYFKFSARQPYAYMIDKPEAVIAQVKRLPQVKEAMSRLNVNGTLNNGKAELPVRGEGVEPDKERFVGGFISLIEGRHLNADDVYAAELGEGLARSLGIKPGSRVTLLTSTPQGAVNTVELQVVGVFRSFSIEYDARAMRMPLAAAQAALNTHAVHTVVVALNDTSETDAAINVMRATFSGQPLVVKSWEELADFYRKAVDLYRAQFGVLQLIILVMVALSVSNSVNISIFERTGEVGTLLALGNRRREVFRLLVLESAVSGVLGGLIGVVLGIVLAFLISAVGIPMPPPPNSSQGYLAAVRVVPEQVAIAMSIGLVATIVASLLPASRVTRLPVVEALRRAM</sequence>
<keyword evidence="6 7" id="KW-0472">Membrane</keyword>
<protein>
    <submittedName>
        <fullName evidence="10">Putative ABC transport system permease protein</fullName>
    </submittedName>
</protein>
<keyword evidence="11" id="KW-1185">Reference proteome</keyword>
<proteinExistence type="inferred from homology"/>
<dbReference type="Proteomes" id="UP000246569">
    <property type="component" value="Unassembled WGS sequence"/>
</dbReference>
<keyword evidence="3" id="KW-1003">Cell membrane</keyword>
<evidence type="ECO:0000256" key="5">
    <source>
        <dbReference type="ARBA" id="ARBA00022989"/>
    </source>
</evidence>
<evidence type="ECO:0000313" key="10">
    <source>
        <dbReference type="EMBL" id="PWV60680.1"/>
    </source>
</evidence>
<dbReference type="RefSeq" id="WP_110019156.1">
    <property type="nucleotide sequence ID" value="NZ_QGTJ01000007.1"/>
</dbReference>
<dbReference type="OrthoDB" id="9770036at2"/>
<evidence type="ECO:0000256" key="4">
    <source>
        <dbReference type="ARBA" id="ARBA00022692"/>
    </source>
</evidence>
<evidence type="ECO:0000256" key="2">
    <source>
        <dbReference type="ARBA" id="ARBA00005236"/>
    </source>
</evidence>
<comment type="caution">
    <text evidence="10">The sequence shown here is derived from an EMBL/GenBank/DDBJ whole genome shotgun (WGS) entry which is preliminary data.</text>
</comment>
<dbReference type="GO" id="GO:0044874">
    <property type="term" value="P:lipoprotein localization to outer membrane"/>
    <property type="evidence" value="ECO:0007669"/>
    <property type="project" value="TreeGrafter"/>
</dbReference>
<comment type="similarity">
    <text evidence="2">Belongs to the ABC-4 integral membrane protein family. LolC/E subfamily.</text>
</comment>
<dbReference type="PANTHER" id="PTHR30489:SF0">
    <property type="entry name" value="LIPOPROTEIN-RELEASING SYSTEM TRANSMEMBRANE PROTEIN LOLE"/>
    <property type="match status" value="1"/>
</dbReference>
<reference evidence="10 11" key="1">
    <citation type="submission" date="2018-05" db="EMBL/GenBank/DDBJ databases">
        <title>Genomic Encyclopedia of Type Strains, Phase IV (KMG-IV): sequencing the most valuable type-strain genomes for metagenomic binning, comparative biology and taxonomic classification.</title>
        <authorList>
            <person name="Goeker M."/>
        </authorList>
    </citation>
    <scope>NUCLEOTIDE SEQUENCE [LARGE SCALE GENOMIC DNA]</scope>
    <source>
        <strain evidence="10 11">DSM 23606</strain>
    </source>
</reference>
<dbReference type="Pfam" id="PF12704">
    <property type="entry name" value="MacB_PCD"/>
    <property type="match status" value="1"/>
</dbReference>
<accession>A0A317MV16</accession>
<feature type="domain" description="MacB-like periplasmic core" evidence="9">
    <location>
        <begin position="16"/>
        <end position="236"/>
    </location>
</feature>
<keyword evidence="5 7" id="KW-1133">Transmembrane helix</keyword>
<dbReference type="InterPro" id="IPR025857">
    <property type="entry name" value="MacB_PCD"/>
</dbReference>
<dbReference type="InterPro" id="IPR003838">
    <property type="entry name" value="ABC3_permease_C"/>
</dbReference>
<feature type="domain" description="ABC3 transporter permease C-terminal" evidence="8">
    <location>
        <begin position="272"/>
        <end position="394"/>
    </location>
</feature>
<gene>
    <name evidence="10" type="ORF">C7443_107255</name>
</gene>
<comment type="subcellular location">
    <subcellularLocation>
        <location evidence="1">Cell membrane</location>
        <topology evidence="1">Multi-pass membrane protein</topology>
    </subcellularLocation>
</comment>
<evidence type="ECO:0000256" key="7">
    <source>
        <dbReference type="SAM" id="Phobius"/>
    </source>
</evidence>
<feature type="transmembrane region" description="Helical" evidence="7">
    <location>
        <begin position="367"/>
        <end position="385"/>
    </location>
</feature>
<evidence type="ECO:0000256" key="6">
    <source>
        <dbReference type="ARBA" id="ARBA00023136"/>
    </source>
</evidence>
<dbReference type="PANTHER" id="PTHR30489">
    <property type="entry name" value="LIPOPROTEIN-RELEASING SYSTEM TRANSMEMBRANE PROTEIN LOLE"/>
    <property type="match status" value="1"/>
</dbReference>
<feature type="transmembrane region" description="Helical" evidence="7">
    <location>
        <begin position="314"/>
        <end position="347"/>
    </location>
</feature>
<keyword evidence="4 7" id="KW-0812">Transmembrane</keyword>
<evidence type="ECO:0000256" key="3">
    <source>
        <dbReference type="ARBA" id="ARBA00022475"/>
    </source>
</evidence>
<evidence type="ECO:0000259" key="8">
    <source>
        <dbReference type="Pfam" id="PF02687"/>
    </source>
</evidence>
<evidence type="ECO:0000313" key="11">
    <source>
        <dbReference type="Proteomes" id="UP000246569"/>
    </source>
</evidence>
<dbReference type="GO" id="GO:0098797">
    <property type="term" value="C:plasma membrane protein complex"/>
    <property type="evidence" value="ECO:0007669"/>
    <property type="project" value="TreeGrafter"/>
</dbReference>
<evidence type="ECO:0000256" key="1">
    <source>
        <dbReference type="ARBA" id="ARBA00004651"/>
    </source>
</evidence>
<evidence type="ECO:0000259" key="9">
    <source>
        <dbReference type="Pfam" id="PF12704"/>
    </source>
</evidence>
<dbReference type="Pfam" id="PF02687">
    <property type="entry name" value="FtsX"/>
    <property type="match status" value="1"/>
</dbReference>
<organism evidence="10 11">
    <name type="scientific">Plasticicumulans acidivorans</name>
    <dbReference type="NCBI Taxonomy" id="886464"/>
    <lineage>
        <taxon>Bacteria</taxon>
        <taxon>Pseudomonadati</taxon>
        <taxon>Pseudomonadota</taxon>
        <taxon>Gammaproteobacteria</taxon>
        <taxon>Candidatus Competibacteraceae</taxon>
        <taxon>Plasticicumulans</taxon>
    </lineage>
</organism>
<dbReference type="AlphaFoldDB" id="A0A317MV16"/>
<dbReference type="InterPro" id="IPR051447">
    <property type="entry name" value="Lipoprotein-release_system"/>
</dbReference>